<dbReference type="Gene3D" id="3.30.1150.10">
    <property type="match status" value="1"/>
</dbReference>
<name>A0A679J984_9HYPH</name>
<evidence type="ECO:0000259" key="5">
    <source>
        <dbReference type="PROSITE" id="PS52015"/>
    </source>
</evidence>
<dbReference type="Pfam" id="PF03544">
    <property type="entry name" value="TonB_C"/>
    <property type="match status" value="1"/>
</dbReference>
<evidence type="ECO:0000256" key="2">
    <source>
        <dbReference type="ARBA" id="ARBA00022692"/>
    </source>
</evidence>
<dbReference type="AlphaFoldDB" id="A0A679J984"/>
<keyword evidence="4" id="KW-0472">Membrane</keyword>
<dbReference type="EMBL" id="LR743504">
    <property type="protein sequence ID" value="CAA2102696.1"/>
    <property type="molecule type" value="Genomic_DNA"/>
</dbReference>
<comment type="subcellular location">
    <subcellularLocation>
        <location evidence="1">Membrane</location>
        <topology evidence="1">Single-pass membrane protein</topology>
    </subcellularLocation>
</comment>
<evidence type="ECO:0000256" key="4">
    <source>
        <dbReference type="ARBA" id="ARBA00023136"/>
    </source>
</evidence>
<dbReference type="GO" id="GO:0016020">
    <property type="term" value="C:membrane"/>
    <property type="evidence" value="ECO:0007669"/>
    <property type="project" value="UniProtKB-SubCell"/>
</dbReference>
<organism evidence="6">
    <name type="scientific">Methylobacterium bullatum</name>
    <dbReference type="NCBI Taxonomy" id="570505"/>
    <lineage>
        <taxon>Bacteria</taxon>
        <taxon>Pseudomonadati</taxon>
        <taxon>Pseudomonadota</taxon>
        <taxon>Alphaproteobacteria</taxon>
        <taxon>Hyphomicrobiales</taxon>
        <taxon>Methylobacteriaceae</taxon>
        <taxon>Methylobacterium</taxon>
    </lineage>
</organism>
<gene>
    <name evidence="6" type="ORF">MBUL_01817</name>
</gene>
<protein>
    <recommendedName>
        <fullName evidence="5">TonB C-terminal domain-containing protein</fullName>
    </recommendedName>
</protein>
<dbReference type="PROSITE" id="PS52015">
    <property type="entry name" value="TONB_CTD"/>
    <property type="match status" value="1"/>
</dbReference>
<reference evidence="6" key="1">
    <citation type="submission" date="2019-12" db="EMBL/GenBank/DDBJ databases">
        <authorList>
            <person name="Cremers G."/>
        </authorList>
    </citation>
    <scope>NUCLEOTIDE SEQUENCE</scope>
    <source>
        <strain evidence="6">Mbul1</strain>
    </source>
</reference>
<accession>A0A679J984</accession>
<evidence type="ECO:0000256" key="3">
    <source>
        <dbReference type="ARBA" id="ARBA00022989"/>
    </source>
</evidence>
<proteinExistence type="predicted"/>
<evidence type="ECO:0000256" key="1">
    <source>
        <dbReference type="ARBA" id="ARBA00004167"/>
    </source>
</evidence>
<dbReference type="SUPFAM" id="SSF74653">
    <property type="entry name" value="TolA/TonB C-terminal domain"/>
    <property type="match status" value="1"/>
</dbReference>
<dbReference type="InterPro" id="IPR006260">
    <property type="entry name" value="TonB/TolA_C"/>
</dbReference>
<keyword evidence="3" id="KW-1133">Transmembrane helix</keyword>
<sequence>MTNRSIHSLRASVTRALGGLVVICALNSQALGQNERKSFVSMSEYKSTLAKTLAFRLNNTGYRYPFGGTVLLVFVVNRSGVVEKAEIKQTSGSRYLDTLALDLVRPGTSFLPFPDGSPVKNLMATAPLHFRPRH</sequence>
<dbReference type="GO" id="GO:0055085">
    <property type="term" value="P:transmembrane transport"/>
    <property type="evidence" value="ECO:0007669"/>
    <property type="project" value="InterPro"/>
</dbReference>
<dbReference type="InterPro" id="IPR037682">
    <property type="entry name" value="TonB_C"/>
</dbReference>
<feature type="domain" description="TonB C-terminal" evidence="5">
    <location>
        <begin position="42"/>
        <end position="134"/>
    </location>
</feature>
<evidence type="ECO:0000313" key="6">
    <source>
        <dbReference type="EMBL" id="CAA2102696.1"/>
    </source>
</evidence>
<keyword evidence="2" id="KW-0812">Transmembrane</keyword>
<dbReference type="NCBIfam" id="TIGR01352">
    <property type="entry name" value="tonB_Cterm"/>
    <property type="match status" value="1"/>
</dbReference>